<dbReference type="PANTHER" id="PTHR48081">
    <property type="entry name" value="AB HYDROLASE SUPERFAMILY PROTEIN C4A8.06C"/>
    <property type="match status" value="1"/>
</dbReference>
<reference evidence="3 4" key="1">
    <citation type="submission" date="2023-07" db="EMBL/GenBank/DDBJ databases">
        <title>Genomic Encyclopedia of Type Strains, Phase IV (KMG-IV): sequencing the most valuable type-strain genomes for metagenomic binning, comparative biology and taxonomic classification.</title>
        <authorList>
            <person name="Goeker M."/>
        </authorList>
    </citation>
    <scope>NUCLEOTIDE SEQUENCE [LARGE SCALE GENOMIC DNA]</scope>
    <source>
        <strain evidence="3 4">DSM 22170</strain>
    </source>
</reference>
<dbReference type="Gene3D" id="3.40.50.1820">
    <property type="entry name" value="alpha/beta hydrolase"/>
    <property type="match status" value="1"/>
</dbReference>
<dbReference type="Pfam" id="PF07859">
    <property type="entry name" value="Abhydrolase_3"/>
    <property type="match status" value="1"/>
</dbReference>
<keyword evidence="1" id="KW-0378">Hydrolase</keyword>
<keyword evidence="4" id="KW-1185">Reference proteome</keyword>
<accession>A0ABU1IUY9</accession>
<comment type="caution">
    <text evidence="3">The sequence shown here is derived from an EMBL/GenBank/DDBJ whole genome shotgun (WGS) entry which is preliminary data.</text>
</comment>
<feature type="domain" description="Alpha/beta hydrolase fold-3" evidence="2">
    <location>
        <begin position="82"/>
        <end position="292"/>
    </location>
</feature>
<dbReference type="InterPro" id="IPR050300">
    <property type="entry name" value="GDXG_lipolytic_enzyme"/>
</dbReference>
<protein>
    <submittedName>
        <fullName evidence="3">Acetyl esterase/lipase</fullName>
    </submittedName>
</protein>
<gene>
    <name evidence="3" type="ORF">JOC58_000615</name>
</gene>
<evidence type="ECO:0000313" key="4">
    <source>
        <dbReference type="Proteomes" id="UP001185028"/>
    </source>
</evidence>
<dbReference type="SUPFAM" id="SSF53474">
    <property type="entry name" value="alpha/beta-Hydrolases"/>
    <property type="match status" value="1"/>
</dbReference>
<proteinExistence type="predicted"/>
<dbReference type="Proteomes" id="UP001185028">
    <property type="component" value="Unassembled WGS sequence"/>
</dbReference>
<sequence length="318" mass="35005">MNNEKFEHALHPELKASLGLLQPLQLPEQLEQARQLRPPAMEPNERVTIQEYHIVGGSDQSLRIRVYVPVSSTDSEMTLPGLLWTHGGGYILGTPEGEDQLCVDIADTAGCIIVSPDYRLAPEHPYPAGLEDAYAALCWMVDPACPLPIRADRLAVGGASAGGGLAAALALLARDRRGPKLCFQLLLYPMIDYRNDTASSYEIHHPLVWNREYNLIAWKLYLGHDPANHAASITYYESPSLAPDLTGLPPAYLCVGQLDPFRDETIQYATRLAQSSIATELHVQPGAYHGFENVAPTATPSQRFRNAYIQALVRALNE</sequence>
<dbReference type="RefSeq" id="WP_188774232.1">
    <property type="nucleotide sequence ID" value="NZ_BMMB01000002.1"/>
</dbReference>
<dbReference type="InterPro" id="IPR029058">
    <property type="entry name" value="AB_hydrolase_fold"/>
</dbReference>
<name>A0ABU1IUY9_9BACL</name>
<dbReference type="InterPro" id="IPR013094">
    <property type="entry name" value="AB_hydrolase_3"/>
</dbReference>
<evidence type="ECO:0000259" key="2">
    <source>
        <dbReference type="Pfam" id="PF07859"/>
    </source>
</evidence>
<dbReference type="PANTHER" id="PTHR48081:SF8">
    <property type="entry name" value="ALPHA_BETA HYDROLASE FOLD-3 DOMAIN-CONTAINING PROTEIN-RELATED"/>
    <property type="match status" value="1"/>
</dbReference>
<evidence type="ECO:0000256" key="1">
    <source>
        <dbReference type="ARBA" id="ARBA00022801"/>
    </source>
</evidence>
<organism evidence="3 4">
    <name type="scientific">Paenibacillus hunanensis</name>
    <dbReference type="NCBI Taxonomy" id="539262"/>
    <lineage>
        <taxon>Bacteria</taxon>
        <taxon>Bacillati</taxon>
        <taxon>Bacillota</taxon>
        <taxon>Bacilli</taxon>
        <taxon>Bacillales</taxon>
        <taxon>Paenibacillaceae</taxon>
        <taxon>Paenibacillus</taxon>
    </lineage>
</organism>
<dbReference type="EMBL" id="JAVDQH010000002">
    <property type="protein sequence ID" value="MDR6242731.1"/>
    <property type="molecule type" value="Genomic_DNA"/>
</dbReference>
<evidence type="ECO:0000313" key="3">
    <source>
        <dbReference type="EMBL" id="MDR6242731.1"/>
    </source>
</evidence>